<reference evidence="11 12" key="1">
    <citation type="journal article" date="2023" name="Elife">
        <title>Identification of key yeast species and microbe-microbe interactions impacting larval growth of Drosophila in the wild.</title>
        <authorList>
            <person name="Mure A."/>
            <person name="Sugiura Y."/>
            <person name="Maeda R."/>
            <person name="Honda K."/>
            <person name="Sakurai N."/>
            <person name="Takahashi Y."/>
            <person name="Watada M."/>
            <person name="Katoh T."/>
            <person name="Gotoh A."/>
            <person name="Gotoh Y."/>
            <person name="Taniguchi I."/>
            <person name="Nakamura K."/>
            <person name="Hayashi T."/>
            <person name="Katayama T."/>
            <person name="Uemura T."/>
            <person name="Hattori Y."/>
        </authorList>
    </citation>
    <scope>NUCLEOTIDE SEQUENCE [LARGE SCALE GENOMIC DNA]</scope>
    <source>
        <strain evidence="11 12">SB-73</strain>
    </source>
</reference>
<comment type="function">
    <text evidence="6 8">Required for vesicle-mediated transport. Catalyzes the fusion of transport vesicles within the Golgi cisternae. Is also required for transport from the endoplasmic reticulum to the Golgi stack. Seems to function as a fusion protein required for the delivery of cargo proteins to all compartments of the Golgi stack independent of vesicle origin.</text>
</comment>
<evidence type="ECO:0000256" key="7">
    <source>
        <dbReference type="ARBA" id="ARBA00068637"/>
    </source>
</evidence>
<feature type="domain" description="AAA+ ATPase" evidence="10">
    <location>
        <begin position="548"/>
        <end position="684"/>
    </location>
</feature>
<evidence type="ECO:0000259" key="10">
    <source>
        <dbReference type="SMART" id="SM00382"/>
    </source>
</evidence>
<dbReference type="GO" id="GO:0006891">
    <property type="term" value="P:intra-Golgi vesicle-mediated transport"/>
    <property type="evidence" value="ECO:0007669"/>
    <property type="project" value="TreeGrafter"/>
</dbReference>
<dbReference type="GO" id="GO:0005795">
    <property type="term" value="C:Golgi stack"/>
    <property type="evidence" value="ECO:0007669"/>
    <property type="project" value="TreeGrafter"/>
</dbReference>
<keyword evidence="5 8" id="KW-0653">Protein transport</keyword>
<accession>A0AAV5RE54</accession>
<dbReference type="GO" id="GO:0043001">
    <property type="term" value="P:Golgi to plasma membrane protein transport"/>
    <property type="evidence" value="ECO:0007669"/>
    <property type="project" value="TreeGrafter"/>
</dbReference>
<dbReference type="InterPro" id="IPR009010">
    <property type="entry name" value="Asp_de-COase-like_dom_sf"/>
</dbReference>
<keyword evidence="8" id="KW-0963">Cytoplasm</keyword>
<protein>
    <recommendedName>
        <fullName evidence="7 8">Vesicular-fusion protein SEC18</fullName>
    </recommendedName>
</protein>
<dbReference type="PROSITE" id="PS00674">
    <property type="entry name" value="AAA"/>
    <property type="match status" value="1"/>
</dbReference>
<evidence type="ECO:0000256" key="1">
    <source>
        <dbReference type="ARBA" id="ARBA00006914"/>
    </source>
</evidence>
<dbReference type="EMBL" id="BTGC01000001">
    <property type="protein sequence ID" value="GMM49418.1"/>
    <property type="molecule type" value="Genomic_DNA"/>
</dbReference>
<keyword evidence="8" id="KW-0378">Hydrolase</keyword>
<feature type="region of interest" description="Disordered" evidence="9">
    <location>
        <begin position="1"/>
        <end position="21"/>
    </location>
</feature>
<dbReference type="FunFam" id="3.40.50.300:FF:000166">
    <property type="entry name" value="vesicle-fusing ATPase isoform X1"/>
    <property type="match status" value="1"/>
</dbReference>
<dbReference type="GO" id="GO:0035494">
    <property type="term" value="P:SNARE complex disassembly"/>
    <property type="evidence" value="ECO:0007669"/>
    <property type="project" value="InterPro"/>
</dbReference>
<dbReference type="Pfam" id="PF00004">
    <property type="entry name" value="AAA"/>
    <property type="match status" value="2"/>
</dbReference>
<dbReference type="SMART" id="SM00382">
    <property type="entry name" value="AAA"/>
    <property type="match status" value="2"/>
</dbReference>
<comment type="subcellular location">
    <subcellularLocation>
        <location evidence="8">Cytoplasm</location>
    </subcellularLocation>
</comment>
<evidence type="ECO:0000256" key="6">
    <source>
        <dbReference type="ARBA" id="ARBA00056429"/>
    </source>
</evidence>
<evidence type="ECO:0000313" key="11">
    <source>
        <dbReference type="EMBL" id="GMM49418.1"/>
    </source>
</evidence>
<evidence type="ECO:0000256" key="5">
    <source>
        <dbReference type="ARBA" id="ARBA00022927"/>
    </source>
</evidence>
<dbReference type="InterPro" id="IPR039812">
    <property type="entry name" value="Vesicle-fus_ATPase"/>
</dbReference>
<dbReference type="Pfam" id="PF02933">
    <property type="entry name" value="CDC48_2"/>
    <property type="match status" value="1"/>
</dbReference>
<dbReference type="GO" id="GO:0016887">
    <property type="term" value="F:ATP hydrolysis activity"/>
    <property type="evidence" value="ECO:0007669"/>
    <property type="project" value="InterPro"/>
</dbReference>
<dbReference type="InterPro" id="IPR003593">
    <property type="entry name" value="AAA+_ATPase"/>
</dbReference>
<feature type="domain" description="AAA+ ATPase" evidence="10">
    <location>
        <begin position="267"/>
        <end position="414"/>
    </location>
</feature>
<dbReference type="Gene3D" id="2.40.40.20">
    <property type="match status" value="1"/>
</dbReference>
<dbReference type="FunFam" id="1.10.8.60:FF:000127">
    <property type="entry name" value="Vesicular-fusion protein SEC18"/>
    <property type="match status" value="1"/>
</dbReference>
<keyword evidence="4 8" id="KW-0067">ATP-binding</keyword>
<dbReference type="PANTHER" id="PTHR23078">
    <property type="entry name" value="VESICULAR-FUSION PROTEIN NSF"/>
    <property type="match status" value="1"/>
</dbReference>
<dbReference type="SUPFAM" id="SSF52540">
    <property type="entry name" value="P-loop containing nucleoside triphosphate hydrolases"/>
    <property type="match status" value="2"/>
</dbReference>
<dbReference type="PANTHER" id="PTHR23078:SF3">
    <property type="entry name" value="VESICLE-FUSING ATPASE"/>
    <property type="match status" value="1"/>
</dbReference>
<dbReference type="InterPro" id="IPR003960">
    <property type="entry name" value="ATPase_AAA_CS"/>
</dbReference>
<dbReference type="Proteomes" id="UP001362899">
    <property type="component" value="Unassembled WGS sequence"/>
</dbReference>
<evidence type="ECO:0000256" key="9">
    <source>
        <dbReference type="SAM" id="MobiDB-lite"/>
    </source>
</evidence>
<dbReference type="AlphaFoldDB" id="A0AAV5RE54"/>
<dbReference type="InterPro" id="IPR027417">
    <property type="entry name" value="P-loop_NTPase"/>
</dbReference>
<comment type="similarity">
    <text evidence="1 8">Belongs to the AAA ATPase family.</text>
</comment>
<dbReference type="SUPFAM" id="SSF50692">
    <property type="entry name" value="ADC-like"/>
    <property type="match status" value="1"/>
</dbReference>
<keyword evidence="3 8" id="KW-0547">Nucleotide-binding</keyword>
<dbReference type="InterPro" id="IPR003959">
    <property type="entry name" value="ATPase_AAA_core"/>
</dbReference>
<dbReference type="Gene3D" id="3.10.330.10">
    <property type="match status" value="1"/>
</dbReference>
<dbReference type="InterPro" id="IPR004201">
    <property type="entry name" value="Cdc48_dom2"/>
</dbReference>
<organism evidence="11 12">
    <name type="scientific">Starmerella bacillaris</name>
    <name type="common">Yeast</name>
    <name type="synonym">Candida zemplinina</name>
    <dbReference type="NCBI Taxonomy" id="1247836"/>
    <lineage>
        <taxon>Eukaryota</taxon>
        <taxon>Fungi</taxon>
        <taxon>Dikarya</taxon>
        <taxon>Ascomycota</taxon>
        <taxon>Saccharomycotina</taxon>
        <taxon>Dipodascomycetes</taxon>
        <taxon>Dipodascales</taxon>
        <taxon>Trichomonascaceae</taxon>
        <taxon>Starmerella</taxon>
    </lineage>
</organism>
<comment type="caution">
    <text evidence="11">The sequence shown here is derived from an EMBL/GenBank/DDBJ whole genome shotgun (WGS) entry which is preliminary data.</text>
</comment>
<dbReference type="Pfam" id="PF17862">
    <property type="entry name" value="AAA_lid_3"/>
    <property type="match status" value="1"/>
</dbReference>
<dbReference type="SUPFAM" id="SSF54585">
    <property type="entry name" value="Cdc48 domain 2-like"/>
    <property type="match status" value="1"/>
</dbReference>
<dbReference type="FunFam" id="3.40.50.300:FF:000187">
    <property type="entry name" value="Vesicular-fusion ATPase SEC18"/>
    <property type="match status" value="1"/>
</dbReference>
<keyword evidence="12" id="KW-1185">Reference proteome</keyword>
<evidence type="ECO:0000256" key="8">
    <source>
        <dbReference type="RuleBase" id="RU367045"/>
    </source>
</evidence>
<name>A0AAV5RE54_STABA</name>
<dbReference type="Gene3D" id="3.40.50.300">
    <property type="entry name" value="P-loop containing nucleotide triphosphate hydrolases"/>
    <property type="match status" value="2"/>
</dbReference>
<evidence type="ECO:0000256" key="2">
    <source>
        <dbReference type="ARBA" id="ARBA00022448"/>
    </source>
</evidence>
<keyword evidence="2 8" id="KW-0813">Transport</keyword>
<keyword evidence="8" id="KW-0931">ER-Golgi transport</keyword>
<sequence length="761" mass="84003">MIERLGFGRKDTSSHNSGPIPSFSAVPARQLSVCNGTREIALGNYIGVGPGTFHDGQYVICDGKYVFTVKVCPELAPNLLSAGGASRDWAQWPVGALVQVQSFDIFQSGQGEQVYLADLQLEIDFFNPNRTSNEEYEQKQLADQFLQNYKSRIFAPGQILVMERKNINFRLIVKDTSVVDLDGRKEPIQNRRGVVLPQTQIGFSKSPNSRMKLKGASRARGNLFQPNFEFKNMGIGGLDKEFMTILRRAFVTRMASPRDIERLGISHVKGMLLYGPPGTGKTLIARQIGKMLNAVEPKIVNGPEMLSKFVGASEENIRKLFKDAEDEYRAKGDDSNLHIIIFDELDAVFKQRGSRGDGTGVGDNVVNQLLSKMDGVNQLNNILVIGMTNRKDLIDSALMRPGRFEIQLEIPLPDQDGRKQIFVIHTQKMRDEHLVAPDVNLDELAAMTKNYSGAEIAGVVRAASQTGLTRKTDSEKGGNVVYDDKKQLVITRADFLNALEDVKPAYGVSEETLQRCIYYGIIPFSPQVDHILTEGRKLVESVRDSRDSLMSALFHGPAGAGKTALAAEVALKSKFPFVKLISAENMTGMTEQQKVAHIQQIFADSYRSETSVIVVDDIETIVEWSDVGPRFSNMLVSTLKTLIRARPPTDKPLLVLGTSSRFDVLGRLDMTSLFIKHVFVNSVASVEELDPVMHAVGFLEPESRAMVAREIRSRTGSSVLGIGIKAVLGLITLTKATSNPANDFVEEVVDHLNSRSGKIVL</sequence>
<evidence type="ECO:0000313" key="12">
    <source>
        <dbReference type="Proteomes" id="UP001362899"/>
    </source>
</evidence>
<proteinExistence type="inferred from homology"/>
<gene>
    <name evidence="11" type="ORF">DASB73_003760</name>
</gene>
<evidence type="ECO:0000256" key="3">
    <source>
        <dbReference type="ARBA" id="ARBA00022741"/>
    </source>
</evidence>
<evidence type="ECO:0000256" key="4">
    <source>
        <dbReference type="ARBA" id="ARBA00022840"/>
    </source>
</evidence>
<feature type="compositionally biased region" description="Basic and acidic residues" evidence="9">
    <location>
        <begin position="1"/>
        <end position="13"/>
    </location>
</feature>
<dbReference type="InterPro" id="IPR029067">
    <property type="entry name" value="CDC48_domain_2-like_sf"/>
</dbReference>
<dbReference type="Gene3D" id="1.10.8.60">
    <property type="match status" value="1"/>
</dbReference>
<dbReference type="GO" id="GO:0005524">
    <property type="term" value="F:ATP binding"/>
    <property type="evidence" value="ECO:0007669"/>
    <property type="project" value="UniProtKB-UniRule"/>
</dbReference>
<dbReference type="InterPro" id="IPR041569">
    <property type="entry name" value="AAA_lid_3"/>
</dbReference>